<dbReference type="Pfam" id="PF00392">
    <property type="entry name" value="GntR"/>
    <property type="match status" value="1"/>
</dbReference>
<protein>
    <submittedName>
        <fullName evidence="5">GntR family transcriptional regulator</fullName>
    </submittedName>
</protein>
<organism evidence="5 6">
    <name type="scientific">Pseudonocardia acidicola</name>
    <dbReference type="NCBI Taxonomy" id="2724939"/>
    <lineage>
        <taxon>Bacteria</taxon>
        <taxon>Bacillati</taxon>
        <taxon>Actinomycetota</taxon>
        <taxon>Actinomycetes</taxon>
        <taxon>Pseudonocardiales</taxon>
        <taxon>Pseudonocardiaceae</taxon>
        <taxon>Pseudonocardia</taxon>
    </lineage>
</organism>
<evidence type="ECO:0000256" key="3">
    <source>
        <dbReference type="ARBA" id="ARBA00023163"/>
    </source>
</evidence>
<dbReference type="Pfam" id="PF07729">
    <property type="entry name" value="FCD"/>
    <property type="match status" value="1"/>
</dbReference>
<dbReference type="InterPro" id="IPR011711">
    <property type="entry name" value="GntR_C"/>
</dbReference>
<evidence type="ECO:0000256" key="2">
    <source>
        <dbReference type="ARBA" id="ARBA00023125"/>
    </source>
</evidence>
<accession>A0ABX1S3U7</accession>
<dbReference type="Proteomes" id="UP000820669">
    <property type="component" value="Unassembled WGS sequence"/>
</dbReference>
<dbReference type="InterPro" id="IPR036390">
    <property type="entry name" value="WH_DNA-bd_sf"/>
</dbReference>
<dbReference type="EMBL" id="JAAXLA010000001">
    <property type="protein sequence ID" value="NMH95745.1"/>
    <property type="molecule type" value="Genomic_DNA"/>
</dbReference>
<feature type="domain" description="HTH gntR-type" evidence="4">
    <location>
        <begin position="13"/>
        <end position="80"/>
    </location>
</feature>
<dbReference type="Gene3D" id="1.10.10.10">
    <property type="entry name" value="Winged helix-like DNA-binding domain superfamily/Winged helix DNA-binding domain"/>
    <property type="match status" value="1"/>
</dbReference>
<evidence type="ECO:0000313" key="5">
    <source>
        <dbReference type="EMBL" id="NMH95745.1"/>
    </source>
</evidence>
<evidence type="ECO:0000313" key="6">
    <source>
        <dbReference type="Proteomes" id="UP000820669"/>
    </source>
</evidence>
<dbReference type="PROSITE" id="PS50949">
    <property type="entry name" value="HTH_GNTR"/>
    <property type="match status" value="1"/>
</dbReference>
<dbReference type="SMART" id="SM00895">
    <property type="entry name" value="FCD"/>
    <property type="match status" value="1"/>
</dbReference>
<dbReference type="SUPFAM" id="SSF46785">
    <property type="entry name" value="Winged helix' DNA-binding domain"/>
    <property type="match status" value="1"/>
</dbReference>
<keyword evidence="3" id="KW-0804">Transcription</keyword>
<evidence type="ECO:0000256" key="1">
    <source>
        <dbReference type="ARBA" id="ARBA00023015"/>
    </source>
</evidence>
<dbReference type="CDD" id="cd07377">
    <property type="entry name" value="WHTH_GntR"/>
    <property type="match status" value="1"/>
</dbReference>
<dbReference type="SUPFAM" id="SSF48008">
    <property type="entry name" value="GntR ligand-binding domain-like"/>
    <property type="match status" value="1"/>
</dbReference>
<keyword evidence="2" id="KW-0238">DNA-binding</keyword>
<name>A0ABX1S3U7_9PSEU</name>
<comment type="caution">
    <text evidence="5">The sequence shown here is derived from an EMBL/GenBank/DDBJ whole genome shotgun (WGS) entry which is preliminary data.</text>
</comment>
<reference evidence="5 6" key="1">
    <citation type="submission" date="2020-04" db="EMBL/GenBank/DDBJ databases">
        <authorList>
            <person name="Klaysubun C."/>
            <person name="Duangmal K."/>
            <person name="Lipun K."/>
        </authorList>
    </citation>
    <scope>NUCLEOTIDE SEQUENCE [LARGE SCALE GENOMIC DNA]</scope>
    <source>
        <strain evidence="5 6">K10HN5</strain>
    </source>
</reference>
<proteinExistence type="predicted"/>
<dbReference type="InterPro" id="IPR008920">
    <property type="entry name" value="TF_FadR/GntR_C"/>
</dbReference>
<keyword evidence="6" id="KW-1185">Reference proteome</keyword>
<dbReference type="SMART" id="SM00345">
    <property type="entry name" value="HTH_GNTR"/>
    <property type="match status" value="1"/>
</dbReference>
<gene>
    <name evidence="5" type="ORF">HF526_00160</name>
</gene>
<dbReference type="Gene3D" id="1.20.120.530">
    <property type="entry name" value="GntR ligand-binding domain-like"/>
    <property type="match status" value="1"/>
</dbReference>
<evidence type="ECO:0000259" key="4">
    <source>
        <dbReference type="PROSITE" id="PS50949"/>
    </source>
</evidence>
<sequence length="224" mass="24276">MAGKGDGAHPVSAGLGRDLVGLIRSLILTGAITPGEKILPKQIQERFGVSHIPVREALRALEAEGLIVTVPRRGTTAAQVSLGELREVYALRRLLEPPLMAEAVRLRSSEAAAAAQAARRRLAAESAADLDAFLARHREFHWALIQPAVQPVGRRILEQLWVVSERYVRMSVAAHRADVKAAHDHDTLLEAFVSGDADLAARETVHHLDLVESTIVEALTPDLS</sequence>
<dbReference type="PANTHER" id="PTHR43537">
    <property type="entry name" value="TRANSCRIPTIONAL REGULATOR, GNTR FAMILY"/>
    <property type="match status" value="1"/>
</dbReference>
<dbReference type="InterPro" id="IPR000524">
    <property type="entry name" value="Tscrpt_reg_HTH_GntR"/>
</dbReference>
<dbReference type="InterPro" id="IPR036388">
    <property type="entry name" value="WH-like_DNA-bd_sf"/>
</dbReference>
<dbReference type="PANTHER" id="PTHR43537:SF24">
    <property type="entry name" value="GLUCONATE OPERON TRANSCRIPTIONAL REPRESSOR"/>
    <property type="match status" value="1"/>
</dbReference>
<keyword evidence="1" id="KW-0805">Transcription regulation</keyword>